<comment type="caution">
    <text evidence="3">The sequence shown here is derived from an EMBL/GenBank/DDBJ whole genome shotgun (WGS) entry which is preliminary data.</text>
</comment>
<dbReference type="PROSITE" id="PS00383">
    <property type="entry name" value="TYR_PHOSPHATASE_1"/>
    <property type="match status" value="1"/>
</dbReference>
<dbReference type="Proteomes" id="UP000806528">
    <property type="component" value="Unassembled WGS sequence"/>
</dbReference>
<sequence length="355" mass="38501">MLPPDPTDDRAAGAACAPTAAARLHQRDPQHARAVTDLVHTALTAPHTATDPADRTWAHHLHALVHTRTPPPPTPNSADPRTASLHLFTHTPQPPHHPAQHTLAAHHLHHTLTAARQHPHPDTLLYTAALATAHWGISALDPHSLRALGHDQHTHTERALTALHGHHPDQWPHHPIRTRDDLRLPPFTTPHPHDHGVSLGNIDHLRTAPTTPTAAVSLCRTHPSDAPHLDPTHWVRPWLHDRPGANTNLHHTLTQAAQAVADLRTEGHHVFLHCWAGASRTPAVAALYAITHLGAHPRTALAQTITAVGGHLDNPSLAHAVADLAGTPLHHAHTDLFPQGMGPRRPDLPRPHETG</sequence>
<evidence type="ECO:0000256" key="1">
    <source>
        <dbReference type="SAM" id="MobiDB-lite"/>
    </source>
</evidence>
<proteinExistence type="predicted"/>
<name>A0ABR9P6K0_9ACTN</name>
<keyword evidence="4" id="KW-1185">Reference proteome</keyword>
<dbReference type="EMBL" id="JADBGI010000009">
    <property type="protein sequence ID" value="MBE2999469.1"/>
    <property type="molecule type" value="Genomic_DNA"/>
</dbReference>
<dbReference type="PROSITE" id="PS50056">
    <property type="entry name" value="TYR_PHOSPHATASE_2"/>
    <property type="match status" value="1"/>
</dbReference>
<evidence type="ECO:0000313" key="3">
    <source>
        <dbReference type="EMBL" id="MBE2999469.1"/>
    </source>
</evidence>
<organism evidence="3 4">
    <name type="scientific">Nocardiopsis coralli</name>
    <dbReference type="NCBI Taxonomy" id="2772213"/>
    <lineage>
        <taxon>Bacteria</taxon>
        <taxon>Bacillati</taxon>
        <taxon>Actinomycetota</taxon>
        <taxon>Actinomycetes</taxon>
        <taxon>Streptosporangiales</taxon>
        <taxon>Nocardiopsidaceae</taxon>
        <taxon>Nocardiopsis</taxon>
    </lineage>
</organism>
<feature type="compositionally biased region" description="Basic and acidic residues" evidence="1">
    <location>
        <begin position="344"/>
        <end position="355"/>
    </location>
</feature>
<dbReference type="RefSeq" id="WP_193122097.1">
    <property type="nucleotide sequence ID" value="NZ_JADBGI010000009.1"/>
</dbReference>
<protein>
    <submittedName>
        <fullName evidence="3">Dual specificity protein phosphatase family protein</fullName>
    </submittedName>
</protein>
<accession>A0ABR9P6K0</accession>
<dbReference type="InterPro" id="IPR016130">
    <property type="entry name" value="Tyr_Pase_AS"/>
</dbReference>
<dbReference type="InterPro" id="IPR000387">
    <property type="entry name" value="Tyr_Pase_dom"/>
</dbReference>
<evidence type="ECO:0000313" key="4">
    <source>
        <dbReference type="Proteomes" id="UP000806528"/>
    </source>
</evidence>
<gene>
    <name evidence="3" type="ORF">IDM40_12240</name>
</gene>
<dbReference type="SUPFAM" id="SSF52799">
    <property type="entry name" value="(Phosphotyrosine protein) phosphatases II"/>
    <property type="match status" value="1"/>
</dbReference>
<reference evidence="3 4" key="1">
    <citation type="submission" date="2020-09" db="EMBL/GenBank/DDBJ databases">
        <title>Diversity and distribution of actinomycetes associated with coral in the coast of Hainan.</title>
        <authorList>
            <person name="Li F."/>
        </authorList>
    </citation>
    <scope>NUCLEOTIDE SEQUENCE [LARGE SCALE GENOMIC DNA]</scope>
    <source>
        <strain evidence="3 4">HNM0947</strain>
    </source>
</reference>
<feature type="domain" description="Tyrosine specific protein phosphatases" evidence="2">
    <location>
        <begin position="251"/>
        <end position="290"/>
    </location>
</feature>
<dbReference type="Gene3D" id="3.90.190.10">
    <property type="entry name" value="Protein tyrosine phosphatase superfamily"/>
    <property type="match status" value="1"/>
</dbReference>
<evidence type="ECO:0000259" key="2">
    <source>
        <dbReference type="PROSITE" id="PS50056"/>
    </source>
</evidence>
<dbReference type="InterPro" id="IPR029021">
    <property type="entry name" value="Prot-tyrosine_phosphatase-like"/>
</dbReference>
<feature type="region of interest" description="Disordered" evidence="1">
    <location>
        <begin position="332"/>
        <end position="355"/>
    </location>
</feature>